<organism evidence="2 3">
    <name type="scientific">Chenopodium quinoa</name>
    <name type="common">Quinoa</name>
    <dbReference type="NCBI Taxonomy" id="63459"/>
    <lineage>
        <taxon>Eukaryota</taxon>
        <taxon>Viridiplantae</taxon>
        <taxon>Streptophyta</taxon>
        <taxon>Embryophyta</taxon>
        <taxon>Tracheophyta</taxon>
        <taxon>Spermatophyta</taxon>
        <taxon>Magnoliopsida</taxon>
        <taxon>eudicotyledons</taxon>
        <taxon>Gunneridae</taxon>
        <taxon>Pentapetalae</taxon>
        <taxon>Caryophyllales</taxon>
        <taxon>Chenopodiaceae</taxon>
        <taxon>Chenopodioideae</taxon>
        <taxon>Atripliceae</taxon>
        <taxon>Chenopodium</taxon>
    </lineage>
</organism>
<dbReference type="AlphaFoldDB" id="A0A803N5D9"/>
<evidence type="ECO:0000313" key="3">
    <source>
        <dbReference type="Proteomes" id="UP000596660"/>
    </source>
</evidence>
<dbReference type="Proteomes" id="UP000596660">
    <property type="component" value="Unplaced"/>
</dbReference>
<reference evidence="2" key="2">
    <citation type="submission" date="2021-03" db="UniProtKB">
        <authorList>
            <consortium name="EnsemblPlants"/>
        </authorList>
    </citation>
    <scope>IDENTIFICATION</scope>
</reference>
<protein>
    <submittedName>
        <fullName evidence="2">Uncharacterized protein</fullName>
    </submittedName>
</protein>
<evidence type="ECO:0000313" key="2">
    <source>
        <dbReference type="EnsemblPlants" id="AUR62040812-RA:cds"/>
    </source>
</evidence>
<feature type="compositionally biased region" description="Basic and acidic residues" evidence="1">
    <location>
        <begin position="208"/>
        <end position="234"/>
    </location>
</feature>
<feature type="compositionally biased region" description="Low complexity" evidence="1">
    <location>
        <begin position="184"/>
        <end position="206"/>
    </location>
</feature>
<dbReference type="PANTHER" id="PTHR34222:SF94">
    <property type="entry name" value="CCHC-TYPE DOMAIN-CONTAINING PROTEIN"/>
    <property type="match status" value="1"/>
</dbReference>
<feature type="region of interest" description="Disordered" evidence="1">
    <location>
        <begin position="159"/>
        <end position="234"/>
    </location>
</feature>
<dbReference type="PANTHER" id="PTHR34222">
    <property type="entry name" value="GAG_PRE-INTEGRS DOMAIN-CONTAINING PROTEIN"/>
    <property type="match status" value="1"/>
</dbReference>
<accession>A0A803N5D9</accession>
<reference evidence="2" key="1">
    <citation type="journal article" date="2017" name="Nature">
        <title>The genome of Chenopodium quinoa.</title>
        <authorList>
            <person name="Jarvis D.E."/>
            <person name="Ho Y.S."/>
            <person name="Lightfoot D.J."/>
            <person name="Schmoeckel S.M."/>
            <person name="Li B."/>
            <person name="Borm T.J.A."/>
            <person name="Ohyanagi H."/>
            <person name="Mineta K."/>
            <person name="Michell C.T."/>
            <person name="Saber N."/>
            <person name="Kharbatia N.M."/>
            <person name="Rupper R.R."/>
            <person name="Sharp A.R."/>
            <person name="Dally N."/>
            <person name="Boughton B.A."/>
            <person name="Woo Y.H."/>
            <person name="Gao G."/>
            <person name="Schijlen E.G.W.M."/>
            <person name="Guo X."/>
            <person name="Momin A.A."/>
            <person name="Negrao S."/>
            <person name="Al-Babili S."/>
            <person name="Gehring C."/>
            <person name="Roessner U."/>
            <person name="Jung C."/>
            <person name="Murphy K."/>
            <person name="Arold S.T."/>
            <person name="Gojobori T."/>
            <person name="van der Linden C.G."/>
            <person name="van Loo E.N."/>
            <person name="Jellen E.N."/>
            <person name="Maughan P.J."/>
            <person name="Tester M."/>
        </authorList>
    </citation>
    <scope>NUCLEOTIDE SEQUENCE [LARGE SCALE GENOMIC DNA]</scope>
    <source>
        <strain evidence="2">cv. PI 614886</strain>
    </source>
</reference>
<keyword evidence="3" id="KW-1185">Reference proteome</keyword>
<evidence type="ECO:0000256" key="1">
    <source>
        <dbReference type="SAM" id="MobiDB-lite"/>
    </source>
</evidence>
<name>A0A803N5D9_CHEQI</name>
<sequence length="234" mass="24883">MRAMLVQCCGKIRRDREEEVLHQFLIGVDDSKYAVMRTNLLSQQPPIDLNWAYQALLQEEESCGIAKGRAEKEAVNDAHAFAVSDVRSKSTLDCRDKSKLFCWHCKKTGQSSRVALSSKAFLIGGLEKAPPAAVRANAVSGLASSIVVASRSGDNISLGDLKPEDVQCAPQPPVADGSGRRQPAEVPAPVAGGASLGSNAAAGSSLEHGLKATSSEDKPSLDLERGHREQRPPG</sequence>
<proteinExistence type="predicted"/>
<dbReference type="Gramene" id="AUR62040812-RA">
    <property type="protein sequence ID" value="AUR62040812-RA:cds"/>
    <property type="gene ID" value="AUR62040812"/>
</dbReference>
<dbReference type="EnsemblPlants" id="AUR62040812-RA">
    <property type="protein sequence ID" value="AUR62040812-RA:cds"/>
    <property type="gene ID" value="AUR62040812"/>
</dbReference>